<proteinExistence type="predicted"/>
<dbReference type="RefSeq" id="WP_262710709.1">
    <property type="nucleotide sequence ID" value="NZ_JADMTR010000043.1"/>
</dbReference>
<dbReference type="Proteomes" id="UP001219389">
    <property type="component" value="Unassembled WGS sequence"/>
</dbReference>
<accession>A0AAW6HMA9</accession>
<dbReference type="EMBL" id="JAQNZF010000037">
    <property type="protein sequence ID" value="MDC2744762.1"/>
    <property type="molecule type" value="Genomic_DNA"/>
</dbReference>
<sequence length="44" mass="4493">MVNTIGSQTKPGVNIEGETRGTCKSGAGCPHLSSGSQVCRSPFL</sequence>
<dbReference type="AlphaFoldDB" id="A0AAW6HMA9"/>
<name>A0AAW6HMA9_BACOV</name>
<protein>
    <submittedName>
        <fullName evidence="1">Uncharacterized protein</fullName>
    </submittedName>
</protein>
<evidence type="ECO:0000313" key="1">
    <source>
        <dbReference type="EMBL" id="MDC2744762.1"/>
    </source>
</evidence>
<evidence type="ECO:0000313" key="2">
    <source>
        <dbReference type="Proteomes" id="UP001219389"/>
    </source>
</evidence>
<comment type="caution">
    <text evidence="1">The sequence shown here is derived from an EMBL/GenBank/DDBJ whole genome shotgun (WGS) entry which is preliminary data.</text>
</comment>
<gene>
    <name evidence="1" type="ORF">PO382_21355</name>
</gene>
<reference evidence="1" key="1">
    <citation type="submission" date="2022-10" db="EMBL/GenBank/DDBJ databases">
        <title>Human gut microbiome strain richness.</title>
        <authorList>
            <person name="Chen-Liaw A."/>
        </authorList>
    </citation>
    <scope>NUCLEOTIDE SEQUENCE</scope>
    <source>
        <strain evidence="1">BSD2780120875st1_E1_BSD2780120875_150330</strain>
    </source>
</reference>
<organism evidence="1 2">
    <name type="scientific">Bacteroides ovatus</name>
    <dbReference type="NCBI Taxonomy" id="28116"/>
    <lineage>
        <taxon>Bacteria</taxon>
        <taxon>Pseudomonadati</taxon>
        <taxon>Bacteroidota</taxon>
        <taxon>Bacteroidia</taxon>
        <taxon>Bacteroidales</taxon>
        <taxon>Bacteroidaceae</taxon>
        <taxon>Bacteroides</taxon>
    </lineage>
</organism>